<proteinExistence type="predicted"/>
<feature type="domain" description="TNase-like" evidence="1">
    <location>
        <begin position="236"/>
        <end position="405"/>
    </location>
</feature>
<dbReference type="SUPFAM" id="SSF50199">
    <property type="entry name" value="Staphylococcal nuclease"/>
    <property type="match status" value="1"/>
</dbReference>
<dbReference type="Pfam" id="PF00565">
    <property type="entry name" value="SNase"/>
    <property type="match status" value="1"/>
</dbReference>
<reference evidence="2 3" key="1">
    <citation type="submission" date="2020-01" db="EMBL/GenBank/DDBJ databases">
        <title>Complete genome sequence of Mycoplasma felis strain Myco-2.</title>
        <authorList>
            <person name="Kinoshita Y."/>
            <person name="Niwa H."/>
            <person name="Uchida-Fujii E."/>
            <person name="Nukada T."/>
        </authorList>
    </citation>
    <scope>NUCLEOTIDE SEQUENCE [LARGE SCALE GENOMIC DNA]</scope>
    <source>
        <strain evidence="2 3">Myco-2</strain>
    </source>
</reference>
<protein>
    <recommendedName>
        <fullName evidence="1">TNase-like domain-containing protein</fullName>
    </recommendedName>
</protein>
<keyword evidence="3" id="KW-1185">Reference proteome</keyword>
<dbReference type="Proteomes" id="UP000464317">
    <property type="component" value="Chromosome"/>
</dbReference>
<dbReference type="AlphaFoldDB" id="A0A809SID3"/>
<dbReference type="EMBL" id="AP022325">
    <property type="protein sequence ID" value="BBU47703.1"/>
    <property type="molecule type" value="Genomic_DNA"/>
</dbReference>
<sequence length="444" mass="50787">MFLRYWEFMKKIKKFLYWTSSFIVSSSVISIAISCGNEEEQKYEVESSTTFPLRFASHGDSELRLKSRENHSFEDTKAITNENNEIKRVINEVNKIINKDFLSKNKLVYKTNNKLIPYIDESKSTYKKTFTVKIYGRDVTFKLNSISSALDLGDYGKEGGNESLYASNLNSIDTSVTFIYDAYVNDKKVSNLAGLSGKVKGQSELNTPISNFDIDFGPEHFVSTNLNFKEPELEQKSFKASIKSASDGDTFEVIANETKSIGGKISVQKGQSYRIRLMGIDTPEKGITKPQGYVKAAPFEYAFALRSSEFAEKVKKQYGNDILVAFVDGKDAFGRVTAEIMFGPEYKYSYNSEILRAGLTLPLANDTWETEFILKNKSSFIYRLYPEMYKAAKYAQENQKGFYKYFDTPDELTTFIWLFKQNNSYDPFYDNVQGKSKISKYVKN</sequence>
<dbReference type="PROSITE" id="PS50830">
    <property type="entry name" value="TNASE_3"/>
    <property type="match status" value="1"/>
</dbReference>
<gene>
    <name evidence="2" type="ORF">JPM2_3960</name>
</gene>
<dbReference type="InterPro" id="IPR035437">
    <property type="entry name" value="SNase_OB-fold_sf"/>
</dbReference>
<dbReference type="PROSITE" id="PS51257">
    <property type="entry name" value="PROKAR_LIPOPROTEIN"/>
    <property type="match status" value="1"/>
</dbReference>
<dbReference type="Gene3D" id="2.40.50.90">
    <property type="match status" value="1"/>
</dbReference>
<evidence type="ECO:0000313" key="2">
    <source>
        <dbReference type="EMBL" id="BBU47703.1"/>
    </source>
</evidence>
<dbReference type="InterPro" id="IPR016071">
    <property type="entry name" value="Staphylococal_nuclease_OB-fold"/>
</dbReference>
<evidence type="ECO:0000313" key="3">
    <source>
        <dbReference type="Proteomes" id="UP000464317"/>
    </source>
</evidence>
<dbReference type="SMART" id="SM00318">
    <property type="entry name" value="SNc"/>
    <property type="match status" value="1"/>
</dbReference>
<accession>A0A809SID3</accession>
<evidence type="ECO:0000259" key="1">
    <source>
        <dbReference type="PROSITE" id="PS50830"/>
    </source>
</evidence>
<dbReference type="KEGG" id="mfel:JPM2_3960"/>
<name>A0A809SID3_9BACT</name>
<organism evidence="2 3">
    <name type="scientific">Mycoplasmopsis felis</name>
    <dbReference type="NCBI Taxonomy" id="33923"/>
    <lineage>
        <taxon>Bacteria</taxon>
        <taxon>Bacillati</taxon>
        <taxon>Mycoplasmatota</taxon>
        <taxon>Mycoplasmoidales</taxon>
        <taxon>Metamycoplasmataceae</taxon>
        <taxon>Mycoplasmopsis</taxon>
    </lineage>
</organism>